<dbReference type="AlphaFoldDB" id="A0AA35G6K0"/>
<dbReference type="EMBL" id="AP025628">
    <property type="protein sequence ID" value="BDG59076.1"/>
    <property type="molecule type" value="Genomic_DNA"/>
</dbReference>
<dbReference type="KEGG" id="cmic:caldi_01660"/>
<dbReference type="Gene3D" id="2.120.10.30">
    <property type="entry name" value="TolB, C-terminal domain"/>
    <property type="match status" value="2"/>
</dbReference>
<evidence type="ECO:0000256" key="2">
    <source>
        <dbReference type="ARBA" id="ARBA00022825"/>
    </source>
</evidence>
<dbReference type="SUPFAM" id="SSF53474">
    <property type="entry name" value="alpha/beta-Hydrolases"/>
    <property type="match status" value="1"/>
</dbReference>
<evidence type="ECO:0000313" key="5">
    <source>
        <dbReference type="Proteomes" id="UP001163687"/>
    </source>
</evidence>
<gene>
    <name evidence="4" type="ORF">caldi_01660</name>
</gene>
<keyword evidence="1" id="KW-0378">Hydrolase</keyword>
<sequence>MGKRRLQSRDLLEFRLAGDVQIDPSGSWVYYTLNTINKETNDYNTSIYRAAPGGEPVRFTGGETDQSPRLSPDGRLLAFVSKRSGQPQIWILPTTGGEAWQLTRVQGGVREMAWSPDGRHLAFTAMLDDRGIEPERKEDKEEDLYRKFTKGVKVIEELYHKLDGEGFVHERRPQVCVVEVRPGAEPRQLTRPPYRHQDLAWSPDGRFLLFSSRRGPDYDREPWETQVWRIPAGGGEPEPLTPKELAAGAPAWSPDGRWIAFVAERVDELGYDNPTVYVVPAEGGQPRALGAAFDRPVGNQAITDLPAPGGMKLTWSPDSRAVFALYSDHGRVHLARVALETGEVTLLTRGERMVYSAALDAACRRAALGVAEPLDPSRIVLADLESGREDVLAAPNRDLLAALDLTQPRRFTFRAPGGPEVDGWILEPAGREEGKRYPAVLEIHGGPMAMYGVGFFFEFHLLAAHGYGVIFTNPRGSLGYGHDFCAAIRDRWGDKDYADVMAGLEEALRLSPWIDPDRLGVAGGSYGGYMTNWIVGHTDRFKAAVTMRSVVDWSSMIGAGDVNWDVVKRAGGRWPWQDPEWYRQQSPITYVDRITTPLLIEHQEGDLRCPIDQGETLFTAVKALGKAPVRFVRYPNEFHGMSRSGKPWHRVHRLDQILDWFGRYLRPGAPAA</sequence>
<protein>
    <submittedName>
        <fullName evidence="4">Peptidase</fullName>
    </submittedName>
</protein>
<dbReference type="Gene3D" id="3.40.50.1820">
    <property type="entry name" value="alpha/beta hydrolase"/>
    <property type="match status" value="1"/>
</dbReference>
<dbReference type="Proteomes" id="UP001163687">
    <property type="component" value="Chromosome"/>
</dbReference>
<dbReference type="SUPFAM" id="SSF82171">
    <property type="entry name" value="DPP6 N-terminal domain-like"/>
    <property type="match status" value="1"/>
</dbReference>
<reference evidence="4" key="1">
    <citation type="submission" date="2022-03" db="EMBL/GenBank/DDBJ databases">
        <title>Complete genome sequence of Caldinitratiruptor microaerophilus.</title>
        <authorList>
            <person name="Mukaiyama R."/>
            <person name="Nishiyama T."/>
            <person name="Ueda K."/>
        </authorList>
    </citation>
    <scope>NUCLEOTIDE SEQUENCE</scope>
    <source>
        <strain evidence="4">JCM 16183</strain>
    </source>
</reference>
<dbReference type="Pfam" id="PF00326">
    <property type="entry name" value="Peptidase_S9"/>
    <property type="match status" value="1"/>
</dbReference>
<keyword evidence="2" id="KW-0645">Protease</keyword>
<evidence type="ECO:0000259" key="3">
    <source>
        <dbReference type="Pfam" id="PF00326"/>
    </source>
</evidence>
<accession>A0AA35G6K0</accession>
<dbReference type="PANTHER" id="PTHR42776:SF27">
    <property type="entry name" value="DIPEPTIDYL PEPTIDASE FAMILY MEMBER 6"/>
    <property type="match status" value="1"/>
</dbReference>
<dbReference type="Pfam" id="PF07676">
    <property type="entry name" value="PD40"/>
    <property type="match status" value="4"/>
</dbReference>
<dbReference type="RefSeq" id="WP_264843191.1">
    <property type="nucleotide sequence ID" value="NZ_AP025628.1"/>
</dbReference>
<dbReference type="GO" id="GO:0006508">
    <property type="term" value="P:proteolysis"/>
    <property type="evidence" value="ECO:0007669"/>
    <property type="project" value="InterPro"/>
</dbReference>
<keyword evidence="5" id="KW-1185">Reference proteome</keyword>
<evidence type="ECO:0000256" key="1">
    <source>
        <dbReference type="ARBA" id="ARBA00022801"/>
    </source>
</evidence>
<feature type="domain" description="Peptidase S9 prolyl oligopeptidase catalytic" evidence="3">
    <location>
        <begin position="455"/>
        <end position="666"/>
    </location>
</feature>
<dbReference type="InterPro" id="IPR011659">
    <property type="entry name" value="WD40"/>
</dbReference>
<dbReference type="GO" id="GO:0004252">
    <property type="term" value="F:serine-type endopeptidase activity"/>
    <property type="evidence" value="ECO:0007669"/>
    <property type="project" value="TreeGrafter"/>
</dbReference>
<evidence type="ECO:0000313" key="4">
    <source>
        <dbReference type="EMBL" id="BDG59076.1"/>
    </source>
</evidence>
<proteinExistence type="predicted"/>
<dbReference type="InterPro" id="IPR029058">
    <property type="entry name" value="AB_hydrolase_fold"/>
</dbReference>
<dbReference type="PANTHER" id="PTHR42776">
    <property type="entry name" value="SERINE PEPTIDASE S9 FAMILY MEMBER"/>
    <property type="match status" value="1"/>
</dbReference>
<dbReference type="InterPro" id="IPR011042">
    <property type="entry name" value="6-blade_b-propeller_TolB-like"/>
</dbReference>
<organism evidence="4 5">
    <name type="scientific">Caldinitratiruptor microaerophilus</name>
    <dbReference type="NCBI Taxonomy" id="671077"/>
    <lineage>
        <taxon>Bacteria</taxon>
        <taxon>Bacillati</taxon>
        <taxon>Bacillota</taxon>
        <taxon>Clostridia</taxon>
        <taxon>Eubacteriales</taxon>
        <taxon>Symbiobacteriaceae</taxon>
        <taxon>Caldinitratiruptor</taxon>
    </lineage>
</organism>
<name>A0AA35G6K0_9FIRM</name>
<dbReference type="InterPro" id="IPR001375">
    <property type="entry name" value="Peptidase_S9_cat"/>
</dbReference>
<keyword evidence="2" id="KW-0720">Serine protease</keyword>